<feature type="domain" description="Interferon/interleukin receptor" evidence="5">
    <location>
        <begin position="127"/>
        <end position="230"/>
    </location>
</feature>
<evidence type="ECO:0000313" key="6">
    <source>
        <dbReference type="EMBL" id="ABW37752.1"/>
    </source>
</evidence>
<evidence type="ECO:0007829" key="7">
    <source>
        <dbReference type="PDB" id="4EQ2"/>
    </source>
</evidence>
<reference evidence="6" key="1">
    <citation type="journal article" date="2008" name="J. Interferon Cytokine Res.">
        <title>Molecular cloning and characterization of chicken interferon-gamma receptor alpha-chain.</title>
        <authorList>
            <person name="Han X."/>
            <person name="Chen T."/>
            <person name="Wang M."/>
        </authorList>
    </citation>
    <scope>NUCLEOTIDE SEQUENCE</scope>
</reference>
<dbReference type="OrthoDB" id="9946382at2759"/>
<dbReference type="EvolutionaryTrace" id="B4XN22"/>
<dbReference type="PDBsum" id="4EQ3"/>
<dbReference type="PANTHER" id="PTHR20859">
    <property type="entry name" value="INTERFERON/INTERLEUKIN RECEPTOR"/>
    <property type="match status" value="1"/>
</dbReference>
<dbReference type="Pfam" id="PF09294">
    <property type="entry name" value="Interfer-bind"/>
    <property type="match status" value="1"/>
</dbReference>
<dbReference type="PhylomeDB" id="B4XN22"/>
<protein>
    <submittedName>
        <fullName evidence="6">Interferon gamma receptor 1</fullName>
    </submittedName>
</protein>
<evidence type="ECO:0007829" key="8">
    <source>
        <dbReference type="PDB" id="4EQ3"/>
    </source>
</evidence>
<keyword evidence="2" id="KW-0812">Transmembrane</keyword>
<accession>B4XN22</accession>
<organism evidence="6">
    <name type="scientific">Gallus gallus</name>
    <name type="common">Chicken</name>
    <dbReference type="NCBI Taxonomy" id="9031"/>
    <lineage>
        <taxon>Eukaryota</taxon>
        <taxon>Metazoa</taxon>
        <taxon>Chordata</taxon>
        <taxon>Craniata</taxon>
        <taxon>Vertebrata</taxon>
        <taxon>Euteleostomi</taxon>
        <taxon>Archelosauria</taxon>
        <taxon>Archosauria</taxon>
        <taxon>Dinosauria</taxon>
        <taxon>Saurischia</taxon>
        <taxon>Theropoda</taxon>
        <taxon>Coelurosauria</taxon>
        <taxon>Aves</taxon>
        <taxon>Neognathae</taxon>
        <taxon>Galloanserae</taxon>
        <taxon>Galliformes</taxon>
        <taxon>Phasianidae</taxon>
        <taxon>Phasianinae</taxon>
        <taxon>Gallus</taxon>
    </lineage>
</organism>
<dbReference type="EMBL" id="EU057149">
    <property type="protein sequence ID" value="ABW37752.1"/>
    <property type="molecule type" value="mRNA"/>
</dbReference>
<dbReference type="PANTHER" id="PTHR20859:SF5">
    <property type="entry name" value="INTERFERON GAMMA RECEPTOR 1"/>
    <property type="match status" value="1"/>
</dbReference>
<dbReference type="InterPro" id="IPR008355">
    <property type="entry name" value="Interferon_gamma_rcpt_asu"/>
</dbReference>
<feature type="region of interest" description="Disordered" evidence="1">
    <location>
        <begin position="328"/>
        <end position="393"/>
    </location>
</feature>
<proteinExistence type="evidence at protein level"/>
<dbReference type="SMR" id="B4XN22"/>
<dbReference type="InterPro" id="IPR003961">
    <property type="entry name" value="FN3_dom"/>
</dbReference>
<keyword evidence="7 8" id="KW-0002">3D-structure</keyword>
<feature type="domain" description="Fibronectin type-III" evidence="4">
    <location>
        <begin position="10"/>
        <end position="113"/>
    </location>
</feature>
<dbReference type="GO" id="GO:0019955">
    <property type="term" value="F:cytokine binding"/>
    <property type="evidence" value="ECO:0007669"/>
    <property type="project" value="InterPro"/>
</dbReference>
<evidence type="ECO:0000259" key="5">
    <source>
        <dbReference type="Pfam" id="PF09294"/>
    </source>
</evidence>
<evidence type="ECO:0000259" key="4">
    <source>
        <dbReference type="Pfam" id="PF01108"/>
    </source>
</evidence>
<feature type="compositionally biased region" description="Polar residues" evidence="1">
    <location>
        <begin position="379"/>
        <end position="393"/>
    </location>
</feature>
<dbReference type="PDB" id="4EQ2">
    <property type="method" value="X-ray"/>
    <property type="resolution" value="2.50 A"/>
    <property type="chains" value="A=25-237"/>
</dbReference>
<feature type="signal peptide" evidence="3">
    <location>
        <begin position="1"/>
        <end position="20"/>
    </location>
</feature>
<dbReference type="Gene3D" id="2.60.40.10">
    <property type="entry name" value="Immunoglobulins"/>
    <property type="match status" value="2"/>
</dbReference>
<dbReference type="VEuPathDB" id="HostDB:geneid_421685"/>
<keyword evidence="2" id="KW-1133">Transmembrane helix</keyword>
<dbReference type="SUPFAM" id="SSF49265">
    <property type="entry name" value="Fibronectin type III"/>
    <property type="match status" value="2"/>
</dbReference>
<dbReference type="CTD" id="3459"/>
<feature type="disulfide bond" evidence="7 8">
    <location>
        <begin position="189"/>
        <end position="194"/>
    </location>
</feature>
<dbReference type="GO" id="GO:0004896">
    <property type="term" value="F:cytokine receptor activity"/>
    <property type="evidence" value="ECO:0007669"/>
    <property type="project" value="InterPro"/>
</dbReference>
<dbReference type="InterPro" id="IPR015373">
    <property type="entry name" value="Interferon/interleukin_rcp_dom"/>
</dbReference>
<reference evidence="7 8" key="2">
    <citation type="journal article" date="2014" name="J. Interferon Cytokine Res.">
        <title>Crystal structure of the interferon gamma receptor alpha chain from chicken reveals an undetected extra helix compared with the human counterparts.</title>
        <authorList>
            <person name="Ping Z."/>
            <person name="Qi J."/>
            <person name="Sun Y."/>
            <person name="Lu G."/>
            <person name="Shi Y."/>
            <person name="Wang X."/>
            <person name="Gao G.F."/>
            <person name="Wang M."/>
        </authorList>
    </citation>
    <scope>X-RAY CRYSTALLOGRAPHY (2.00 ANGSTROMS) OF 25-237</scope>
    <scope>DISULFIDE BONDS</scope>
</reference>
<evidence type="ECO:0000256" key="1">
    <source>
        <dbReference type="SAM" id="MobiDB-lite"/>
    </source>
</evidence>
<evidence type="ECO:0000256" key="2">
    <source>
        <dbReference type="SAM" id="Phobius"/>
    </source>
</evidence>
<feature type="transmembrane region" description="Helical" evidence="2">
    <location>
        <begin position="242"/>
        <end position="263"/>
    </location>
</feature>
<feature type="compositionally biased region" description="Acidic residues" evidence="1">
    <location>
        <begin position="328"/>
        <end position="337"/>
    </location>
</feature>
<dbReference type="PDBsum" id="4EQ2"/>
<keyword evidence="3" id="KW-0732">Signal</keyword>
<dbReference type="KEGG" id="gga:421685"/>
<sequence>MGAPLALMVLTALVAPGQNAASLQERLPAVPSPTGTSVKSKNFRTVLYWQYPSMSETPHFVVEVKPYLSGKYQTVSTCVNISATSCDLSEEINEIFHSYWFRIKAIVGSQQSQYVETDEFVLQKHGKIGPPKLNLSRHGAEIIVDVYHPEFPSVEVRPWMREIYSELSYSVIFRNSENESRKNFTVADCEMNECNLSIPVPSEGSTYCVSAKGHFFDDLIVGASSEESCIWVPITQAWSTQVTIAVSSIVLVVSLILTVCYGCKKLRKKNIKLPKSLVSVIRSLNADNSFESRSEAKGICAASVMPVPSVSVPLTVNDDEALLNVESAEDVSPEDFSEGTSSGPPLEASHKLEETSVQENTEVPSDVEQSHKEKESDFISDSSQTDVCSNSSGPVVSATEIRQAVIPSSCPKFSGYDKPHVPLDVLIDVGEEQPVIAYRSTE</sequence>
<dbReference type="Pfam" id="PF01108">
    <property type="entry name" value="Tissue_fac"/>
    <property type="match status" value="1"/>
</dbReference>
<feature type="compositionally biased region" description="Basic and acidic residues" evidence="1">
    <location>
        <begin position="368"/>
        <end position="377"/>
    </location>
</feature>
<dbReference type="InterPro" id="IPR013783">
    <property type="entry name" value="Ig-like_fold"/>
</dbReference>
<dbReference type="PRINTS" id="PR01777">
    <property type="entry name" value="INTERFERONGR"/>
</dbReference>
<name>B4XN22_CHICK</name>
<keyword evidence="2" id="KW-0472">Membrane</keyword>
<dbReference type="GeneID" id="421685"/>
<dbReference type="InterPro" id="IPR036116">
    <property type="entry name" value="FN3_sf"/>
</dbReference>
<dbReference type="AlphaFoldDB" id="B4XN22"/>
<feature type="disulfide bond" evidence="7 8">
    <location>
        <begin position="208"/>
        <end position="229"/>
    </location>
</feature>
<dbReference type="PDB" id="4EQ3">
    <property type="method" value="X-ray"/>
    <property type="resolution" value="2.00 A"/>
    <property type="chains" value="A=25-237"/>
</dbReference>
<keyword evidence="6" id="KW-0675">Receptor</keyword>
<dbReference type="GO" id="GO:0016020">
    <property type="term" value="C:membrane"/>
    <property type="evidence" value="ECO:0007669"/>
    <property type="project" value="InterPro"/>
</dbReference>
<feature type="chain" id="PRO_5002827148" evidence="3">
    <location>
        <begin position="21"/>
        <end position="442"/>
    </location>
</feature>
<feature type="disulfide bond" evidence="7 8">
    <location>
        <begin position="78"/>
        <end position="86"/>
    </location>
</feature>
<evidence type="ECO:0000256" key="3">
    <source>
        <dbReference type="SAM" id="SignalP"/>
    </source>
</evidence>
<dbReference type="InterPro" id="IPR050650">
    <property type="entry name" value="Type-II_Cytokine-TF_Rcpt"/>
</dbReference>